<protein>
    <submittedName>
        <fullName evidence="2">Endonuclease domain-containing protein</fullName>
    </submittedName>
</protein>
<organism evidence="2 3">
    <name type="scientific">Luteimonas viscosa</name>
    <dbReference type="NCBI Taxonomy" id="1132694"/>
    <lineage>
        <taxon>Bacteria</taxon>
        <taxon>Pseudomonadati</taxon>
        <taxon>Pseudomonadota</taxon>
        <taxon>Gammaproteobacteria</taxon>
        <taxon>Lysobacterales</taxon>
        <taxon>Lysobacteraceae</taxon>
        <taxon>Luteimonas</taxon>
    </lineage>
</organism>
<sequence>MRTTTTRADARRLRQAMTDAELRLWFHLRNRACSGWKFRRQRPVGPFFVDFICVEAGLVVEADGSQHLASLSDRRRTRFLESRGLEVLRFWNDDVLLRTDVVLEVIHAAPARRGVARHG</sequence>
<keyword evidence="2" id="KW-0378">Hydrolase</keyword>
<comment type="caution">
    <text evidence="2">The sequence shown here is derived from an EMBL/GenBank/DDBJ whole genome shotgun (WGS) entry which is preliminary data.</text>
</comment>
<accession>A0A5D4XJ57</accession>
<dbReference type="Proteomes" id="UP000324973">
    <property type="component" value="Unassembled WGS sequence"/>
</dbReference>
<keyword evidence="2" id="KW-0255">Endonuclease</keyword>
<dbReference type="Gene3D" id="3.40.960.10">
    <property type="entry name" value="VSR Endonuclease"/>
    <property type="match status" value="1"/>
</dbReference>
<name>A0A5D4XJ57_9GAMM</name>
<reference evidence="2 3" key="1">
    <citation type="submission" date="2019-08" db="EMBL/GenBank/DDBJ databases">
        <title>Luteimonas viscosus sp. nov., isolated from soil of a sunflower field.</title>
        <authorList>
            <person name="Jianli Z."/>
            <person name="Ying Z."/>
        </authorList>
    </citation>
    <scope>NUCLEOTIDE SEQUENCE [LARGE SCALE GENOMIC DNA]</scope>
    <source>
        <strain evidence="2 3">XBU10</strain>
    </source>
</reference>
<dbReference type="CDD" id="cd01038">
    <property type="entry name" value="Endonuclease_DUF559"/>
    <property type="match status" value="1"/>
</dbReference>
<evidence type="ECO:0000259" key="1">
    <source>
        <dbReference type="Pfam" id="PF04480"/>
    </source>
</evidence>
<dbReference type="EMBL" id="VTFT01000003">
    <property type="protein sequence ID" value="TYT23032.1"/>
    <property type="molecule type" value="Genomic_DNA"/>
</dbReference>
<dbReference type="InterPro" id="IPR007569">
    <property type="entry name" value="DUF559"/>
</dbReference>
<dbReference type="Pfam" id="PF04480">
    <property type="entry name" value="DUF559"/>
    <property type="match status" value="1"/>
</dbReference>
<proteinExistence type="predicted"/>
<dbReference type="InterPro" id="IPR011335">
    <property type="entry name" value="Restrct_endonuc-II-like"/>
</dbReference>
<dbReference type="PANTHER" id="PTHR38590:SF1">
    <property type="entry name" value="BLL0828 PROTEIN"/>
    <property type="match status" value="1"/>
</dbReference>
<gene>
    <name evidence="2" type="ORF">FZO89_17450</name>
</gene>
<dbReference type="AlphaFoldDB" id="A0A5D4XJ57"/>
<dbReference type="RefSeq" id="WP_149104739.1">
    <property type="nucleotide sequence ID" value="NZ_VTFT01000003.1"/>
</dbReference>
<evidence type="ECO:0000313" key="3">
    <source>
        <dbReference type="Proteomes" id="UP000324973"/>
    </source>
</evidence>
<dbReference type="SUPFAM" id="SSF52980">
    <property type="entry name" value="Restriction endonuclease-like"/>
    <property type="match status" value="1"/>
</dbReference>
<feature type="domain" description="DUF559" evidence="1">
    <location>
        <begin position="6"/>
        <end position="107"/>
    </location>
</feature>
<evidence type="ECO:0000313" key="2">
    <source>
        <dbReference type="EMBL" id="TYT23032.1"/>
    </source>
</evidence>
<dbReference type="InterPro" id="IPR047216">
    <property type="entry name" value="Endonuclease_DUF559_bact"/>
</dbReference>
<keyword evidence="3" id="KW-1185">Reference proteome</keyword>
<dbReference type="PANTHER" id="PTHR38590">
    <property type="entry name" value="BLL0828 PROTEIN"/>
    <property type="match status" value="1"/>
</dbReference>
<keyword evidence="2" id="KW-0540">Nuclease</keyword>
<dbReference type="OrthoDB" id="9798754at2"/>
<dbReference type="GO" id="GO:0004519">
    <property type="term" value="F:endonuclease activity"/>
    <property type="evidence" value="ECO:0007669"/>
    <property type="project" value="UniProtKB-KW"/>
</dbReference>